<dbReference type="PANTHER" id="PTHR48475:SF2">
    <property type="entry name" value="RIBONUCLEASE H"/>
    <property type="match status" value="1"/>
</dbReference>
<gene>
    <name evidence="10" type="ORF">FSB_LOCUS10098</name>
</gene>
<dbReference type="SUPFAM" id="SSF53098">
    <property type="entry name" value="Ribonuclease H-like"/>
    <property type="match status" value="1"/>
</dbReference>
<dbReference type="GO" id="GO:0003676">
    <property type="term" value="F:nucleic acid binding"/>
    <property type="evidence" value="ECO:0007669"/>
    <property type="project" value="InterPro"/>
</dbReference>
<dbReference type="Gene3D" id="3.10.10.10">
    <property type="entry name" value="HIV Type 1 Reverse Transcriptase, subunit A, domain 1"/>
    <property type="match status" value="1"/>
</dbReference>
<name>A0A2N9ETU1_FAGSY</name>
<protein>
    <submittedName>
        <fullName evidence="10">Uncharacterized protein</fullName>
    </submittedName>
</protein>
<keyword evidence="4" id="KW-0255">Endonuclease</keyword>
<dbReference type="GO" id="GO:0004523">
    <property type="term" value="F:RNA-DNA hybrid ribonuclease activity"/>
    <property type="evidence" value="ECO:0007669"/>
    <property type="project" value="InterPro"/>
</dbReference>
<dbReference type="InterPro" id="IPR002156">
    <property type="entry name" value="RNaseH_domain"/>
</dbReference>
<dbReference type="Gene3D" id="3.30.420.10">
    <property type="entry name" value="Ribonuclease H-like superfamily/Ribonuclease H"/>
    <property type="match status" value="1"/>
</dbReference>
<dbReference type="InterPro" id="IPR041373">
    <property type="entry name" value="RT_RNaseH"/>
</dbReference>
<evidence type="ECO:0000259" key="9">
    <source>
        <dbReference type="Pfam" id="PF17917"/>
    </source>
</evidence>
<proteinExistence type="predicted"/>
<dbReference type="InterPro" id="IPR043128">
    <property type="entry name" value="Rev_trsase/Diguanyl_cyclase"/>
</dbReference>
<dbReference type="CDD" id="cd01647">
    <property type="entry name" value="RT_LTR"/>
    <property type="match status" value="1"/>
</dbReference>
<evidence type="ECO:0000256" key="4">
    <source>
        <dbReference type="ARBA" id="ARBA00022759"/>
    </source>
</evidence>
<dbReference type="Pfam" id="PF00078">
    <property type="entry name" value="RVT_1"/>
    <property type="match status" value="1"/>
</dbReference>
<keyword evidence="3" id="KW-0540">Nuclease</keyword>
<dbReference type="InterPro" id="IPR036397">
    <property type="entry name" value="RNaseH_sf"/>
</dbReference>
<sequence>MKINKERLRPIDIPLIGFIGDKVNPSGVVSLMIEAGTYPKQVTTSVEFLVVDCPLAYNVIIGLPTLNKLRAVSLTYHLLVRFPTKHGIGELSKGIKQQQGSVILLLSDQRQNTKTMAIGEGQKLVKPTEKLEVIVLDDEKPDKTTSIGTKMNGRIKKALIKFLRGNIDIFALTHEDISDKNQAISVEVKKLLTAGFIREVYYPDWLANIVMVKKSNGKWRMCVDLTNLNKACPKDSFPLPRINQLLDSTTGHKLLTFMDVFSGYNQVMMDEDDQEKTSFITSKGLFCYRVMSFGLKNAGATYQRLMNKMFHNQIEGNVKVYINNMLLNPSKCVFDVSSGKFLGFMVSQRGIEANPDKIKAILEMTAPRTIKEVQNLTGISLTVVSSALIREENAVQLPVCYTSKAFQGAEERYPAMEKLALALVVATRKLQPYFQAHTIIVLTNHPLYKAISKPDATGQLIQWAIELSEFDIEYRPRQAINAQALTDFIAEFTAADEEPTQEVEPEEIWEVNIDESSVKGAEGVGIVFKTPEGQLLKHAVRLQYPTTNNETEYEALLTGLRIALVLGATMLKVQSDSQLIVGHVNDEYEAKEDMMVKYLSLVRDIMARFNEVIIVQIPKEQNIEADVLAKLASS</sequence>
<dbReference type="InterPro" id="IPR043502">
    <property type="entry name" value="DNA/RNA_pol_sf"/>
</dbReference>
<keyword evidence="2" id="KW-0548">Nucleotidyltransferase</keyword>
<keyword evidence="1" id="KW-0808">Transferase</keyword>
<dbReference type="Gene3D" id="3.30.70.270">
    <property type="match status" value="1"/>
</dbReference>
<evidence type="ECO:0000259" key="7">
    <source>
        <dbReference type="Pfam" id="PF00078"/>
    </source>
</evidence>
<dbReference type="Pfam" id="PF13456">
    <property type="entry name" value="RVT_3"/>
    <property type="match status" value="1"/>
</dbReference>
<keyword evidence="5" id="KW-0378">Hydrolase</keyword>
<dbReference type="GO" id="GO:0003964">
    <property type="term" value="F:RNA-directed DNA polymerase activity"/>
    <property type="evidence" value="ECO:0007669"/>
    <property type="project" value="UniProtKB-KW"/>
</dbReference>
<accession>A0A2N9ETU1</accession>
<dbReference type="CDD" id="cd09279">
    <property type="entry name" value="RNase_HI_like"/>
    <property type="match status" value="1"/>
</dbReference>
<feature type="domain" description="Reverse transcriptase RNase H-like" evidence="9">
    <location>
        <begin position="383"/>
        <end position="470"/>
    </location>
</feature>
<reference evidence="10" key="1">
    <citation type="submission" date="2018-02" db="EMBL/GenBank/DDBJ databases">
        <authorList>
            <person name="Cohen D.B."/>
            <person name="Kent A.D."/>
        </authorList>
    </citation>
    <scope>NUCLEOTIDE SEQUENCE</scope>
</reference>
<evidence type="ECO:0000313" key="10">
    <source>
        <dbReference type="EMBL" id="SPC82216.1"/>
    </source>
</evidence>
<evidence type="ECO:0000256" key="3">
    <source>
        <dbReference type="ARBA" id="ARBA00022722"/>
    </source>
</evidence>
<dbReference type="PANTHER" id="PTHR48475">
    <property type="entry name" value="RIBONUCLEASE H"/>
    <property type="match status" value="1"/>
</dbReference>
<dbReference type="InterPro" id="IPR012337">
    <property type="entry name" value="RNaseH-like_sf"/>
</dbReference>
<dbReference type="InterPro" id="IPR000477">
    <property type="entry name" value="RT_dom"/>
</dbReference>
<dbReference type="EMBL" id="OIVN01000563">
    <property type="protein sequence ID" value="SPC82216.1"/>
    <property type="molecule type" value="Genomic_DNA"/>
</dbReference>
<evidence type="ECO:0000259" key="8">
    <source>
        <dbReference type="Pfam" id="PF13456"/>
    </source>
</evidence>
<feature type="domain" description="Reverse transcriptase" evidence="7">
    <location>
        <begin position="212"/>
        <end position="361"/>
    </location>
</feature>
<dbReference type="Pfam" id="PF17917">
    <property type="entry name" value="RT_RNaseH"/>
    <property type="match status" value="1"/>
</dbReference>
<evidence type="ECO:0000256" key="1">
    <source>
        <dbReference type="ARBA" id="ARBA00022679"/>
    </source>
</evidence>
<dbReference type="SUPFAM" id="SSF56672">
    <property type="entry name" value="DNA/RNA polymerases"/>
    <property type="match status" value="1"/>
</dbReference>
<dbReference type="AlphaFoldDB" id="A0A2N9ETU1"/>
<keyword evidence="6" id="KW-0695">RNA-directed DNA polymerase</keyword>
<evidence type="ECO:0000256" key="5">
    <source>
        <dbReference type="ARBA" id="ARBA00022801"/>
    </source>
</evidence>
<organism evidence="10">
    <name type="scientific">Fagus sylvatica</name>
    <name type="common">Beechnut</name>
    <dbReference type="NCBI Taxonomy" id="28930"/>
    <lineage>
        <taxon>Eukaryota</taxon>
        <taxon>Viridiplantae</taxon>
        <taxon>Streptophyta</taxon>
        <taxon>Embryophyta</taxon>
        <taxon>Tracheophyta</taxon>
        <taxon>Spermatophyta</taxon>
        <taxon>Magnoliopsida</taxon>
        <taxon>eudicotyledons</taxon>
        <taxon>Gunneridae</taxon>
        <taxon>Pentapetalae</taxon>
        <taxon>rosids</taxon>
        <taxon>fabids</taxon>
        <taxon>Fagales</taxon>
        <taxon>Fagaceae</taxon>
        <taxon>Fagus</taxon>
    </lineage>
</organism>
<feature type="domain" description="RNase H type-1" evidence="8">
    <location>
        <begin position="519"/>
        <end position="632"/>
    </location>
</feature>
<evidence type="ECO:0000256" key="2">
    <source>
        <dbReference type="ARBA" id="ARBA00022695"/>
    </source>
</evidence>
<evidence type="ECO:0000256" key="6">
    <source>
        <dbReference type="ARBA" id="ARBA00022918"/>
    </source>
</evidence>